<keyword evidence="8" id="KW-0326">Glycosidase</keyword>
<name>A0A518K9D8_9BACT</name>
<dbReference type="InterPro" id="IPR008979">
    <property type="entry name" value="Galactose-bd-like_sf"/>
</dbReference>
<comment type="similarity">
    <text evidence="2">Belongs to the glycosyl hydrolase 51 family.</text>
</comment>
<dbReference type="PROSITE" id="PS51257">
    <property type="entry name" value="PROKAR_LIPOPROTEIN"/>
    <property type="match status" value="1"/>
</dbReference>
<feature type="chain" id="PRO_5022133179" description="non-reducing end alpha-L-arabinofuranosidase" evidence="6">
    <location>
        <begin position="22"/>
        <end position="667"/>
    </location>
</feature>
<accession>A0A518K9D8</accession>
<dbReference type="GO" id="GO:0046556">
    <property type="term" value="F:alpha-L-arabinofuranosidase activity"/>
    <property type="evidence" value="ECO:0007669"/>
    <property type="project" value="UniProtKB-EC"/>
</dbReference>
<gene>
    <name evidence="8" type="ORF">Spa11_26180</name>
</gene>
<evidence type="ECO:0000313" key="9">
    <source>
        <dbReference type="Proteomes" id="UP000316426"/>
    </source>
</evidence>
<dbReference type="InterPro" id="IPR055235">
    <property type="entry name" value="ASD1_cat"/>
</dbReference>
<dbReference type="Gene3D" id="2.60.40.1180">
    <property type="entry name" value="Golgi alpha-mannosidase II"/>
    <property type="match status" value="1"/>
</dbReference>
<dbReference type="Proteomes" id="UP000316426">
    <property type="component" value="Chromosome"/>
</dbReference>
<dbReference type="Gene3D" id="2.60.120.260">
    <property type="entry name" value="Galactose-binding domain-like"/>
    <property type="match status" value="1"/>
</dbReference>
<dbReference type="PANTHER" id="PTHR31776:SF26">
    <property type="entry name" value="SECRETED ARABINOSIDASE"/>
    <property type="match status" value="1"/>
</dbReference>
<comment type="catalytic activity">
    <reaction evidence="1">
        <text>Hydrolysis of terminal non-reducing alpha-L-arabinofuranoside residues in alpha-L-arabinosides.</text>
        <dbReference type="EC" id="3.2.1.55"/>
    </reaction>
</comment>
<keyword evidence="5 8" id="KW-0378">Hydrolase</keyword>
<evidence type="ECO:0000313" key="8">
    <source>
        <dbReference type="EMBL" id="QDV74415.1"/>
    </source>
</evidence>
<dbReference type="Pfam" id="PF06964">
    <property type="entry name" value="Alpha-L-AF_C"/>
    <property type="match status" value="1"/>
</dbReference>
<feature type="signal peptide" evidence="6">
    <location>
        <begin position="1"/>
        <end position="21"/>
    </location>
</feature>
<feature type="domain" description="Alpha-L-arabinofuranosidase C-terminal" evidence="7">
    <location>
        <begin position="476"/>
        <end position="656"/>
    </location>
</feature>
<protein>
    <recommendedName>
        <fullName evidence="3">non-reducing end alpha-L-arabinofuranosidase</fullName>
        <ecNumber evidence="3">3.2.1.55</ecNumber>
    </recommendedName>
</protein>
<dbReference type="EMBL" id="CP036349">
    <property type="protein sequence ID" value="QDV74415.1"/>
    <property type="molecule type" value="Genomic_DNA"/>
</dbReference>
<dbReference type="Pfam" id="PF22848">
    <property type="entry name" value="ASD1_dom"/>
    <property type="match status" value="1"/>
</dbReference>
<proteinExistence type="inferred from homology"/>
<sequence length="667" mass="73035" precursor="true">MKPSLLLLGAVIAGCSSLAAAAEPTTLSVRGPGKPISSDLFGVFFEDINYAADGGLYAELIQNRSFDYSPIERTDWNALSFWEVVRRDGGEGNVALDLARPLHPNNPHYAVLEVGRVGGGVGLANAGFDGVPVEAAKTYRVSFFAMPLYLDHRWGGRQANDQTPPHRLIARLESKDGKPLGETTFEVTGSKWRRVTGQIEATDTDPDARFVLLSETQGGIALDVISLFPSDTFKGRVNGLRRDLAESIAGLHPRFVRFPGGCLVHGNGLPNMYRWKDTVGPIEQRRAQPNIWGYHQSVGLGYFEYFQFCEDIGAKPAPIVPAAVSCQNSAHTGGAGQDGLPMEEMPAYIQEIVDLVEWANGPPTSRWGAVRAAAGHPEPFGLEYLGVGNEDHITPEFEERFEMIDEALRERCPEITVIGTVGPFPDGTDWEEGWRIANRLRVPIVDEHYYRPPGWFLENAGRYDAFDRSRSKVYVGEYAAHDRDRQSTLRSALAEAAYMTQLERNGDVVVMASYAPLLAKNGHTQWRPDLVYFDNQAVYPTINYYVQKLFGANAGDKLLELDLTGETGLFTSAVLDSATGEVILKIVNPESDSRALRLDLTALPSPAKRAKVWTLVGDPDATNPTSAQEASPPVLEPKEATMAIADAAHLTAPAHSLTVLRFASEEP</sequence>
<dbReference type="KEGG" id="bmei:Spa11_26180"/>
<dbReference type="SMART" id="SM00813">
    <property type="entry name" value="Alpha-L-AF_C"/>
    <property type="match status" value="1"/>
</dbReference>
<dbReference type="AlphaFoldDB" id="A0A518K9D8"/>
<dbReference type="Gene3D" id="3.20.20.80">
    <property type="entry name" value="Glycosidases"/>
    <property type="match status" value="1"/>
</dbReference>
<dbReference type="PANTHER" id="PTHR31776">
    <property type="entry name" value="ALPHA-L-ARABINOFURANOSIDASE 1"/>
    <property type="match status" value="1"/>
</dbReference>
<keyword evidence="9" id="KW-1185">Reference proteome</keyword>
<dbReference type="RefSeq" id="WP_145112801.1">
    <property type="nucleotide sequence ID" value="NZ_CP036349.1"/>
</dbReference>
<evidence type="ECO:0000256" key="6">
    <source>
        <dbReference type="SAM" id="SignalP"/>
    </source>
</evidence>
<dbReference type="SUPFAM" id="SSF51445">
    <property type="entry name" value="(Trans)glycosidases"/>
    <property type="match status" value="1"/>
</dbReference>
<dbReference type="GO" id="GO:0046373">
    <property type="term" value="P:L-arabinose metabolic process"/>
    <property type="evidence" value="ECO:0007669"/>
    <property type="project" value="InterPro"/>
</dbReference>
<evidence type="ECO:0000259" key="7">
    <source>
        <dbReference type="SMART" id="SM00813"/>
    </source>
</evidence>
<evidence type="ECO:0000256" key="2">
    <source>
        <dbReference type="ARBA" id="ARBA00007186"/>
    </source>
</evidence>
<dbReference type="SUPFAM" id="SSF49785">
    <property type="entry name" value="Galactose-binding domain-like"/>
    <property type="match status" value="1"/>
</dbReference>
<evidence type="ECO:0000256" key="4">
    <source>
        <dbReference type="ARBA" id="ARBA00022729"/>
    </source>
</evidence>
<dbReference type="InterPro" id="IPR010720">
    <property type="entry name" value="Alpha-L-AF_C"/>
</dbReference>
<dbReference type="InterPro" id="IPR013780">
    <property type="entry name" value="Glyco_hydro_b"/>
</dbReference>
<dbReference type="InterPro" id="IPR051563">
    <property type="entry name" value="Glycosyl_Hydrolase_51"/>
</dbReference>
<evidence type="ECO:0000256" key="5">
    <source>
        <dbReference type="ARBA" id="ARBA00022801"/>
    </source>
</evidence>
<evidence type="ECO:0000256" key="3">
    <source>
        <dbReference type="ARBA" id="ARBA00012670"/>
    </source>
</evidence>
<keyword evidence="4 6" id="KW-0732">Signal</keyword>
<evidence type="ECO:0000256" key="1">
    <source>
        <dbReference type="ARBA" id="ARBA00001462"/>
    </source>
</evidence>
<dbReference type="EC" id="3.2.1.55" evidence="3"/>
<reference evidence="8 9" key="1">
    <citation type="submission" date="2019-02" db="EMBL/GenBank/DDBJ databases">
        <title>Deep-cultivation of Planctomycetes and their phenomic and genomic characterization uncovers novel biology.</title>
        <authorList>
            <person name="Wiegand S."/>
            <person name="Jogler M."/>
            <person name="Boedeker C."/>
            <person name="Pinto D."/>
            <person name="Vollmers J."/>
            <person name="Rivas-Marin E."/>
            <person name="Kohn T."/>
            <person name="Peeters S.H."/>
            <person name="Heuer A."/>
            <person name="Rast P."/>
            <person name="Oberbeckmann S."/>
            <person name="Bunk B."/>
            <person name="Jeske O."/>
            <person name="Meyerdierks A."/>
            <person name="Storesund J.E."/>
            <person name="Kallscheuer N."/>
            <person name="Luecker S."/>
            <person name="Lage O.M."/>
            <person name="Pohl T."/>
            <person name="Merkel B.J."/>
            <person name="Hornburger P."/>
            <person name="Mueller R.-W."/>
            <person name="Bruemmer F."/>
            <person name="Labrenz M."/>
            <person name="Spormann A.M."/>
            <person name="Op den Camp H."/>
            <person name="Overmann J."/>
            <person name="Amann R."/>
            <person name="Jetten M.S.M."/>
            <person name="Mascher T."/>
            <person name="Medema M.H."/>
            <person name="Devos D.P."/>
            <person name="Kaster A.-K."/>
            <person name="Ovreas L."/>
            <person name="Rohde M."/>
            <person name="Galperin M.Y."/>
            <person name="Jogler C."/>
        </authorList>
    </citation>
    <scope>NUCLEOTIDE SEQUENCE [LARGE SCALE GENOMIC DNA]</scope>
    <source>
        <strain evidence="8 9">Spa11</strain>
    </source>
</reference>
<dbReference type="InterPro" id="IPR017853">
    <property type="entry name" value="GH"/>
</dbReference>
<organism evidence="8 9">
    <name type="scientific">Botrimarina mediterranea</name>
    <dbReference type="NCBI Taxonomy" id="2528022"/>
    <lineage>
        <taxon>Bacteria</taxon>
        <taxon>Pseudomonadati</taxon>
        <taxon>Planctomycetota</taxon>
        <taxon>Planctomycetia</taxon>
        <taxon>Pirellulales</taxon>
        <taxon>Lacipirellulaceae</taxon>
        <taxon>Botrimarina</taxon>
    </lineage>
</organism>